<feature type="region of interest" description="Disordered" evidence="1">
    <location>
        <begin position="1"/>
        <end position="34"/>
    </location>
</feature>
<keyword evidence="3" id="KW-1185">Reference proteome</keyword>
<feature type="region of interest" description="Disordered" evidence="1">
    <location>
        <begin position="195"/>
        <end position="263"/>
    </location>
</feature>
<feature type="compositionally biased region" description="Basic and acidic residues" evidence="1">
    <location>
        <begin position="251"/>
        <end position="263"/>
    </location>
</feature>
<evidence type="ECO:0000313" key="2">
    <source>
        <dbReference type="EMBL" id="OAE19320.1"/>
    </source>
</evidence>
<evidence type="ECO:0000256" key="1">
    <source>
        <dbReference type="SAM" id="MobiDB-lite"/>
    </source>
</evidence>
<sequence length="480" mass="52533">MAPAHFAGRSDDDDEDGGSGSPTQQANTRPPRHTSSKYDFVKVRVKVRVWLGDNSDHYYVLSRFLVSRMLTVTKIPNHVAIKISLELKKMLIDNSLLDVSQSDLEANLFKLMERRGFGAEYIDRYKMMTSAPLASTPIWAREFSSTDELVTEFCRECRIVRKGLDGDLRKAMKDGKPVIIEGVHLDPSIYLMDEDNDTTSQKESNGAQSEQQSSKPEQSHEITAELRGNGDVSNSSTSEGQHSSKFPLEPSSRKPELSTADVELKDETMTSAASEGVHIDGKFDQSLQKEAVPTEVVTHSLLALSLRSQTHETGGQTIHGNASTSLRGPSGNPANGLSEEGANKPSVALKEASSSSGVSSGTKLQPGRNQDVGKKPLIKAPAKAIVVPIVLRMADIDHQTLLEEWIACRSMDGTGPPEEKEALVSKLRTIQEYLCSFEEQGMKVVNISATTFPQTLDWLHGYLLQCIERGCSPHSPKAAV</sequence>
<comment type="caution">
    <text evidence="2">The sequence shown here is derived from an EMBL/GenBank/DDBJ whole genome shotgun (WGS) entry which is preliminary data.</text>
</comment>
<dbReference type="PANTHER" id="PTHR33477:SF2">
    <property type="entry name" value="2-PHOSPHOGLYCERATE KINASE"/>
    <property type="match status" value="1"/>
</dbReference>
<dbReference type="PANTHER" id="PTHR33477">
    <property type="entry name" value="P-LOOP NTPASE DOMAIN-CONTAINING PROTEIN LPA1 HOMOLOG 1"/>
    <property type="match status" value="1"/>
</dbReference>
<feature type="region of interest" description="Disordered" evidence="1">
    <location>
        <begin position="312"/>
        <end position="375"/>
    </location>
</feature>
<protein>
    <submittedName>
        <fullName evidence="2">Uncharacterized protein</fullName>
    </submittedName>
</protein>
<dbReference type="Proteomes" id="UP000077202">
    <property type="component" value="Unassembled WGS sequence"/>
</dbReference>
<name>A0A176VEQ8_MARPO</name>
<reference evidence="2" key="1">
    <citation type="submission" date="2016-03" db="EMBL/GenBank/DDBJ databases">
        <title>Mechanisms controlling the formation of the plant cell surface in tip-growing cells are functionally conserved among land plants.</title>
        <authorList>
            <person name="Honkanen S."/>
            <person name="Jones V.A."/>
            <person name="Morieri G."/>
            <person name="Champion C."/>
            <person name="Hetherington A.J."/>
            <person name="Kelly S."/>
            <person name="Saint-Marcoux D."/>
            <person name="Proust H."/>
            <person name="Prescott H."/>
            <person name="Dolan L."/>
        </authorList>
    </citation>
    <scope>NUCLEOTIDE SEQUENCE [LARGE SCALE GENOMIC DNA]</scope>
    <source>
        <tissue evidence="2">Whole gametophyte</tissue>
    </source>
</reference>
<dbReference type="AlphaFoldDB" id="A0A176VEQ8"/>
<proteinExistence type="predicted"/>
<dbReference type="EMBL" id="LVLJ01003902">
    <property type="protein sequence ID" value="OAE19320.1"/>
    <property type="molecule type" value="Genomic_DNA"/>
</dbReference>
<accession>A0A176VEQ8</accession>
<organism evidence="2 3">
    <name type="scientific">Marchantia polymorpha subsp. ruderalis</name>
    <dbReference type="NCBI Taxonomy" id="1480154"/>
    <lineage>
        <taxon>Eukaryota</taxon>
        <taxon>Viridiplantae</taxon>
        <taxon>Streptophyta</taxon>
        <taxon>Embryophyta</taxon>
        <taxon>Marchantiophyta</taxon>
        <taxon>Marchantiopsida</taxon>
        <taxon>Marchantiidae</taxon>
        <taxon>Marchantiales</taxon>
        <taxon>Marchantiaceae</taxon>
        <taxon>Marchantia</taxon>
    </lineage>
</organism>
<feature type="compositionally biased region" description="Polar residues" evidence="1">
    <location>
        <begin position="231"/>
        <end position="244"/>
    </location>
</feature>
<gene>
    <name evidence="2" type="ORF">AXG93_1860s1300</name>
</gene>
<feature type="compositionally biased region" description="Polar residues" evidence="1">
    <location>
        <begin position="198"/>
        <end position="207"/>
    </location>
</feature>
<evidence type="ECO:0000313" key="3">
    <source>
        <dbReference type="Proteomes" id="UP000077202"/>
    </source>
</evidence>
<feature type="compositionally biased region" description="Polar residues" evidence="1">
    <location>
        <begin position="312"/>
        <end position="335"/>
    </location>
</feature>